<comment type="caution">
    <text evidence="1">The sequence shown here is derived from an EMBL/GenBank/DDBJ whole genome shotgun (WGS) entry which is preliminary data.</text>
</comment>
<dbReference type="Proteomes" id="UP000790709">
    <property type="component" value="Unassembled WGS sequence"/>
</dbReference>
<feature type="non-terminal residue" evidence="1">
    <location>
        <position position="264"/>
    </location>
</feature>
<dbReference type="EMBL" id="MU267543">
    <property type="protein sequence ID" value="KAH7916851.1"/>
    <property type="molecule type" value="Genomic_DNA"/>
</dbReference>
<evidence type="ECO:0000313" key="2">
    <source>
        <dbReference type="Proteomes" id="UP000790709"/>
    </source>
</evidence>
<gene>
    <name evidence="1" type="ORF">BV22DRAFT_1135976</name>
</gene>
<proteinExistence type="predicted"/>
<reference evidence="1" key="1">
    <citation type="journal article" date="2021" name="New Phytol.">
        <title>Evolutionary innovations through gain and loss of genes in the ectomycorrhizal Boletales.</title>
        <authorList>
            <person name="Wu G."/>
            <person name="Miyauchi S."/>
            <person name="Morin E."/>
            <person name="Kuo A."/>
            <person name="Drula E."/>
            <person name="Varga T."/>
            <person name="Kohler A."/>
            <person name="Feng B."/>
            <person name="Cao Y."/>
            <person name="Lipzen A."/>
            <person name="Daum C."/>
            <person name="Hundley H."/>
            <person name="Pangilinan J."/>
            <person name="Johnson J."/>
            <person name="Barry K."/>
            <person name="LaButti K."/>
            <person name="Ng V."/>
            <person name="Ahrendt S."/>
            <person name="Min B."/>
            <person name="Choi I.G."/>
            <person name="Park H."/>
            <person name="Plett J.M."/>
            <person name="Magnuson J."/>
            <person name="Spatafora J.W."/>
            <person name="Nagy L.G."/>
            <person name="Henrissat B."/>
            <person name="Grigoriev I.V."/>
            <person name="Yang Z.L."/>
            <person name="Xu J."/>
            <person name="Martin F.M."/>
        </authorList>
    </citation>
    <scope>NUCLEOTIDE SEQUENCE</scope>
    <source>
        <strain evidence="1">KUC20120723A-06</strain>
    </source>
</reference>
<name>A0ACB8ATF2_9AGAM</name>
<accession>A0ACB8ATF2</accession>
<keyword evidence="2" id="KW-1185">Reference proteome</keyword>
<protein>
    <submittedName>
        <fullName evidence="1">Uncharacterized protein</fullName>
    </submittedName>
</protein>
<evidence type="ECO:0000313" key="1">
    <source>
        <dbReference type="EMBL" id="KAH7916851.1"/>
    </source>
</evidence>
<sequence>MVLQVTPGDDDTLVTFDVFAIASETGDNASQVSRRWRDPTEAKMTGELLTLPRRHLICSPPSDMVTFSTSRGYDVKAGDTVKVMRGDPLHQRGIVRSVDLSRITLTLAPVMYSNESPDFPLRAEFEVPITNVKVVAKAALEILFQGRVGQEVMLVSGHEKGFRGTLRSVSLHSCEVGIGGLGIRREVPKEHVLDVSTGYLMNGQELSPALRKQFAQAYARSFVPQDVRLGSANLADIQGTSSGDSNRPPTPPPGDDVAHGVDST</sequence>
<organism evidence="1 2">
    <name type="scientific">Leucogyrophana mollusca</name>
    <dbReference type="NCBI Taxonomy" id="85980"/>
    <lineage>
        <taxon>Eukaryota</taxon>
        <taxon>Fungi</taxon>
        <taxon>Dikarya</taxon>
        <taxon>Basidiomycota</taxon>
        <taxon>Agaricomycotina</taxon>
        <taxon>Agaricomycetes</taxon>
        <taxon>Agaricomycetidae</taxon>
        <taxon>Boletales</taxon>
        <taxon>Boletales incertae sedis</taxon>
        <taxon>Leucogyrophana</taxon>
    </lineage>
</organism>